<protein>
    <submittedName>
        <fullName evidence="1">Uncharacterized protein</fullName>
    </submittedName>
</protein>
<sequence>MAVSPGLLNVSITCVFVQAYHVQMAATHAEISPQSGHRCPASCVFVQVYDIMPRRTPIALERGRDRDDLEDLPSLPSVLLCHSTLNWWLQARGALFRTPQCRTPVTSIVQGMRSWLVGLTQVSSFNLLLLVWEVELTGVSGSTEDHVPRCLCWEADASGVKDKHTMDDESNYLYYGFLQHMIVGTWIQLKLLET</sequence>
<dbReference type="EMBL" id="LN649230">
    <property type="protein sequence ID" value="CEI62693.1"/>
    <property type="molecule type" value="Genomic_DNA"/>
</dbReference>
<proteinExistence type="predicted"/>
<keyword evidence="2" id="KW-1185">Reference proteome</keyword>
<dbReference type="Proteomes" id="UP000245910">
    <property type="component" value="Chromosome II"/>
</dbReference>
<reference evidence="2" key="1">
    <citation type="submission" date="2014-10" db="EMBL/GenBank/DDBJ databases">
        <authorList>
            <person name="King R."/>
        </authorList>
    </citation>
    <scope>NUCLEOTIDE SEQUENCE [LARGE SCALE GENOMIC DNA]</scope>
    <source>
        <strain evidence="2">A3/5</strain>
    </source>
</reference>
<organism evidence="1 2">
    <name type="scientific">Fusarium venenatum</name>
    <dbReference type="NCBI Taxonomy" id="56646"/>
    <lineage>
        <taxon>Eukaryota</taxon>
        <taxon>Fungi</taxon>
        <taxon>Dikarya</taxon>
        <taxon>Ascomycota</taxon>
        <taxon>Pezizomycotina</taxon>
        <taxon>Sordariomycetes</taxon>
        <taxon>Hypocreomycetidae</taxon>
        <taxon>Hypocreales</taxon>
        <taxon>Nectriaceae</taxon>
        <taxon>Fusarium</taxon>
    </lineage>
</organism>
<name>A0A2L2T4S4_9HYPO</name>
<evidence type="ECO:0000313" key="1">
    <source>
        <dbReference type="EMBL" id="CEI62693.1"/>
    </source>
</evidence>
<accession>A0A2L2T4S4</accession>
<dbReference type="AlphaFoldDB" id="A0A2L2T4S4"/>
<evidence type="ECO:0000313" key="2">
    <source>
        <dbReference type="Proteomes" id="UP000245910"/>
    </source>
</evidence>